<keyword evidence="3" id="KW-1185">Reference proteome</keyword>
<dbReference type="InterPro" id="IPR002110">
    <property type="entry name" value="Ankyrin_rpt"/>
</dbReference>
<dbReference type="EMBL" id="JQGA01000229">
    <property type="protein sequence ID" value="KGO76859.1"/>
    <property type="molecule type" value="Genomic_DNA"/>
</dbReference>
<dbReference type="InterPro" id="IPR036770">
    <property type="entry name" value="Ankyrin_rpt-contain_sf"/>
</dbReference>
<dbReference type="Pfam" id="PF12796">
    <property type="entry name" value="Ank_2"/>
    <property type="match status" value="1"/>
</dbReference>
<dbReference type="SMART" id="SM00248">
    <property type="entry name" value="ANK"/>
    <property type="match status" value="2"/>
</dbReference>
<dbReference type="STRING" id="40296.A0A0A2LA79"/>
<protein>
    <submittedName>
        <fullName evidence="2">Uncharacterized protein</fullName>
    </submittedName>
</protein>
<dbReference type="PROSITE" id="PS50088">
    <property type="entry name" value="ANK_REPEAT"/>
    <property type="match status" value="1"/>
</dbReference>
<dbReference type="HOGENOM" id="CLU_2237511_0_0_1"/>
<dbReference type="OMA" id="HKARIDS"/>
<evidence type="ECO:0000256" key="1">
    <source>
        <dbReference type="PROSITE-ProRule" id="PRU00023"/>
    </source>
</evidence>
<evidence type="ECO:0000313" key="3">
    <source>
        <dbReference type="Proteomes" id="UP000030104"/>
    </source>
</evidence>
<organism evidence="2 3">
    <name type="scientific">Penicillium italicum</name>
    <name type="common">Blue mold</name>
    <dbReference type="NCBI Taxonomy" id="40296"/>
    <lineage>
        <taxon>Eukaryota</taxon>
        <taxon>Fungi</taxon>
        <taxon>Dikarya</taxon>
        <taxon>Ascomycota</taxon>
        <taxon>Pezizomycotina</taxon>
        <taxon>Eurotiomycetes</taxon>
        <taxon>Eurotiomycetidae</taxon>
        <taxon>Eurotiales</taxon>
        <taxon>Aspergillaceae</taxon>
        <taxon>Penicillium</taxon>
    </lineage>
</organism>
<gene>
    <name evidence="2" type="ORF">PITC_005500</name>
</gene>
<reference evidence="2 3" key="1">
    <citation type="journal article" date="2015" name="Mol. Plant Microbe Interact.">
        <title>Genome, transcriptome, and functional analyses of Penicillium expansum provide new insights into secondary metabolism and pathogenicity.</title>
        <authorList>
            <person name="Ballester A.R."/>
            <person name="Marcet-Houben M."/>
            <person name="Levin E."/>
            <person name="Sela N."/>
            <person name="Selma-Lazaro C."/>
            <person name="Carmona L."/>
            <person name="Wisniewski M."/>
            <person name="Droby S."/>
            <person name="Gonzalez-Candelas L."/>
            <person name="Gabaldon T."/>
        </authorList>
    </citation>
    <scope>NUCLEOTIDE SEQUENCE [LARGE SCALE GENOMIC DNA]</scope>
    <source>
        <strain evidence="2 3">PHI-1</strain>
    </source>
</reference>
<dbReference type="PhylomeDB" id="A0A0A2LA79"/>
<proteinExistence type="predicted"/>
<accession>A0A0A2LA79</accession>
<feature type="repeat" description="ANK" evidence="1">
    <location>
        <begin position="58"/>
        <end position="83"/>
    </location>
</feature>
<comment type="caution">
    <text evidence="2">The sequence shown here is derived from an EMBL/GenBank/DDBJ whole genome shotgun (WGS) entry which is preliminary data.</text>
</comment>
<dbReference type="PROSITE" id="PS50297">
    <property type="entry name" value="ANK_REP_REGION"/>
    <property type="match status" value="1"/>
</dbReference>
<dbReference type="OrthoDB" id="194358at2759"/>
<dbReference type="AlphaFoldDB" id="A0A0A2LA79"/>
<name>A0A0A2LA79_PENIT</name>
<sequence length="105" mass="11418">MELINLLISKHKARIDSCPAIDGGATAFQITCLKEYIGIIRRLLDLGVDVNEGPAKYDGRRALQGAAEHGQIHTLQMLLNSGALVVGKGKPQHRRAVELAERIGH</sequence>
<dbReference type="Proteomes" id="UP000030104">
    <property type="component" value="Unassembled WGS sequence"/>
</dbReference>
<keyword evidence="1" id="KW-0040">ANK repeat</keyword>
<evidence type="ECO:0000313" key="2">
    <source>
        <dbReference type="EMBL" id="KGO76859.1"/>
    </source>
</evidence>
<dbReference type="SUPFAM" id="SSF48403">
    <property type="entry name" value="Ankyrin repeat"/>
    <property type="match status" value="1"/>
</dbReference>
<dbReference type="Gene3D" id="1.25.40.20">
    <property type="entry name" value="Ankyrin repeat-containing domain"/>
    <property type="match status" value="1"/>
</dbReference>